<dbReference type="InterPro" id="IPR045229">
    <property type="entry name" value="TPP_enz"/>
</dbReference>
<evidence type="ECO:0000256" key="3">
    <source>
        <dbReference type="ARBA" id="ARBA00007812"/>
    </source>
</evidence>
<evidence type="ECO:0000256" key="4">
    <source>
        <dbReference type="ARBA" id="ARBA00013145"/>
    </source>
</evidence>
<dbReference type="CDD" id="cd02015">
    <property type="entry name" value="TPP_AHAS"/>
    <property type="match status" value="1"/>
</dbReference>
<dbReference type="InterPro" id="IPR000399">
    <property type="entry name" value="TPP-bd_CS"/>
</dbReference>
<keyword evidence="8 14" id="KW-0479">Metal-binding</keyword>
<evidence type="ECO:0000256" key="1">
    <source>
        <dbReference type="ARBA" id="ARBA00004974"/>
    </source>
</evidence>
<evidence type="ECO:0000256" key="14">
    <source>
        <dbReference type="RuleBase" id="RU003591"/>
    </source>
</evidence>
<dbReference type="FunFam" id="3.40.50.970:FF:000007">
    <property type="entry name" value="Acetolactate synthase"/>
    <property type="match status" value="1"/>
</dbReference>
<dbReference type="EMBL" id="CP002582">
    <property type="protein sequence ID" value="ADZ84546.1"/>
    <property type="molecule type" value="Genomic_DNA"/>
</dbReference>
<dbReference type="AlphaFoldDB" id="F2JL05"/>
<dbReference type="InterPro" id="IPR012001">
    <property type="entry name" value="Thiamin_PyroP_enz_TPP-bd_dom"/>
</dbReference>
<dbReference type="CDD" id="cd07035">
    <property type="entry name" value="TPP_PYR_POX_like"/>
    <property type="match status" value="1"/>
</dbReference>
<dbReference type="NCBIfam" id="TIGR00118">
    <property type="entry name" value="acolac_lg"/>
    <property type="match status" value="1"/>
</dbReference>
<keyword evidence="19" id="KW-1185">Reference proteome</keyword>
<evidence type="ECO:0000256" key="6">
    <source>
        <dbReference type="ARBA" id="ARBA00022630"/>
    </source>
</evidence>
<dbReference type="Pfam" id="PF02775">
    <property type="entry name" value="TPP_enzyme_C"/>
    <property type="match status" value="1"/>
</dbReference>
<keyword evidence="9" id="KW-0274">FAD</keyword>
<feature type="domain" description="Thiamine pyrophosphate enzyme N-terminal TPP-binding" evidence="17">
    <location>
        <begin position="4"/>
        <end position="119"/>
    </location>
</feature>
<feature type="domain" description="Thiamine pyrophosphate enzyme central" evidence="15">
    <location>
        <begin position="193"/>
        <end position="327"/>
    </location>
</feature>
<keyword evidence="6" id="KW-0285">Flavoprotein</keyword>
<evidence type="ECO:0000256" key="7">
    <source>
        <dbReference type="ARBA" id="ARBA00022679"/>
    </source>
</evidence>
<keyword evidence="10 14" id="KW-0460">Magnesium</keyword>
<dbReference type="RefSeq" id="WP_013657827.1">
    <property type="nucleotide sequence ID" value="NC_015275.1"/>
</dbReference>
<dbReference type="GO" id="GO:0005948">
    <property type="term" value="C:acetolactate synthase complex"/>
    <property type="evidence" value="ECO:0007669"/>
    <property type="project" value="TreeGrafter"/>
</dbReference>
<dbReference type="eggNOG" id="COG0028">
    <property type="taxonomic scope" value="Bacteria"/>
</dbReference>
<name>F2JL05_CELLD</name>
<feature type="domain" description="Thiamine pyrophosphate enzyme TPP-binding" evidence="16">
    <location>
        <begin position="383"/>
        <end position="530"/>
    </location>
</feature>
<comment type="cofactor">
    <cofactor evidence="14">
        <name>Mg(2+)</name>
        <dbReference type="ChEBI" id="CHEBI:18420"/>
    </cofactor>
    <text evidence="14">Binds 1 Mg(2+) ion per subunit.</text>
</comment>
<evidence type="ECO:0000259" key="15">
    <source>
        <dbReference type="Pfam" id="PF00205"/>
    </source>
</evidence>
<dbReference type="InterPro" id="IPR011766">
    <property type="entry name" value="TPP_enzyme_TPP-bd"/>
</dbReference>
<sequence length="554" mass="60439">MKINGAQIIIECLVEQGVDTVFGYPGGQALNIYDALYKNSDRINHILTAHEQGASHAADGYARATGKVGVCIATSGPGATNLVTGIATAYMDSIPMVAITGQVPNSLIGKDSFQEVDIAGITMCITKHNYIVKEIKDLAKTLREAFYIAQSGRPGPVLVDIPKDVTAALYDYQYEVPKSILPVTETIHEKNLQIAVDLIKNAERPFIYSGGGIIASGAQKELLQFAEKISAPVATALMGLGGFPETHPLSTGMIGMHGSVASNKGVTECDLLIAIGARFSDRVVSDVNKFAPHATILQIDVDPAEVGKNVPALASIIGDAREILNKLIPLVPKQENKEWLEKIQSWRDKFKYTYQSGDTLRPQFIMNNIYDQTQGEAIITTEVGQHQMWAAQFYKYTKPRTFISSGGLGTMGYGTGASIGAQIARPDERVVHIAGDGSFRMNCNELCTIAHYNVPVIIVIMNNTTLGMVRQWQTSFYDKRYSQTDLDRGPDFILLAKAYGVKAYDVTTQDEFVNAFEEAWTNREPVVINCHIDKDEKVLPMVAPGAAIDNIILD</sequence>
<dbReference type="FunFam" id="3.40.50.1220:FF:000008">
    <property type="entry name" value="Acetolactate synthase"/>
    <property type="match status" value="1"/>
</dbReference>
<evidence type="ECO:0000256" key="2">
    <source>
        <dbReference type="ARBA" id="ARBA00005025"/>
    </source>
</evidence>
<evidence type="ECO:0000313" key="19">
    <source>
        <dbReference type="Proteomes" id="UP000008467"/>
    </source>
</evidence>
<dbReference type="InterPro" id="IPR012000">
    <property type="entry name" value="Thiamin_PyroP_enz_cen_dom"/>
</dbReference>
<dbReference type="GO" id="GO:0000287">
    <property type="term" value="F:magnesium ion binding"/>
    <property type="evidence" value="ECO:0007669"/>
    <property type="project" value="UniProtKB-UniRule"/>
</dbReference>
<reference evidence="18 19" key="1">
    <citation type="journal article" date="2011" name="J. Bacteriol.">
        <title>Complete genome sequence of the cellulose-degrading bacterium Cellulosilyticum lentocellum.</title>
        <authorList>
            <consortium name="US DOE Joint Genome Institute"/>
            <person name="Miller D.A."/>
            <person name="Suen G."/>
            <person name="Bruce D."/>
            <person name="Copeland A."/>
            <person name="Cheng J.F."/>
            <person name="Detter C."/>
            <person name="Goodwin L.A."/>
            <person name="Han C.S."/>
            <person name="Hauser L.J."/>
            <person name="Land M.L."/>
            <person name="Lapidus A."/>
            <person name="Lucas S."/>
            <person name="Meincke L."/>
            <person name="Pitluck S."/>
            <person name="Tapia R."/>
            <person name="Teshima H."/>
            <person name="Woyke T."/>
            <person name="Fox B.G."/>
            <person name="Angert E.R."/>
            <person name="Currie C.R."/>
        </authorList>
    </citation>
    <scope>NUCLEOTIDE SEQUENCE [LARGE SCALE GENOMIC DNA]</scope>
    <source>
        <strain evidence="19">ATCC 49066 / DSM 5427 / NCIMB 11756 / RHM5</strain>
    </source>
</reference>
<evidence type="ECO:0000256" key="9">
    <source>
        <dbReference type="ARBA" id="ARBA00022827"/>
    </source>
</evidence>
<dbReference type="Gene3D" id="3.40.50.970">
    <property type="match status" value="2"/>
</dbReference>
<evidence type="ECO:0000256" key="8">
    <source>
        <dbReference type="ARBA" id="ARBA00022723"/>
    </source>
</evidence>
<dbReference type="GO" id="GO:0009097">
    <property type="term" value="P:isoleucine biosynthetic process"/>
    <property type="evidence" value="ECO:0007669"/>
    <property type="project" value="UniProtKB-UniPathway"/>
</dbReference>
<dbReference type="Pfam" id="PF00205">
    <property type="entry name" value="TPP_enzyme_M"/>
    <property type="match status" value="1"/>
</dbReference>
<evidence type="ECO:0000256" key="13">
    <source>
        <dbReference type="ARBA" id="ARBA00048670"/>
    </source>
</evidence>
<evidence type="ECO:0000313" key="18">
    <source>
        <dbReference type="EMBL" id="ADZ84546.1"/>
    </source>
</evidence>
<dbReference type="UniPathway" id="UPA00049">
    <property type="reaction ID" value="UER00059"/>
</dbReference>
<evidence type="ECO:0000256" key="10">
    <source>
        <dbReference type="ARBA" id="ARBA00022842"/>
    </source>
</evidence>
<evidence type="ECO:0000256" key="5">
    <source>
        <dbReference type="ARBA" id="ARBA00022605"/>
    </source>
</evidence>
<comment type="catalytic activity">
    <reaction evidence="13 14">
        <text>2 pyruvate + H(+) = (2S)-2-acetolactate + CO2</text>
        <dbReference type="Rhea" id="RHEA:25249"/>
        <dbReference type="ChEBI" id="CHEBI:15361"/>
        <dbReference type="ChEBI" id="CHEBI:15378"/>
        <dbReference type="ChEBI" id="CHEBI:16526"/>
        <dbReference type="ChEBI" id="CHEBI:58476"/>
        <dbReference type="EC" id="2.2.1.6"/>
    </reaction>
</comment>
<dbReference type="Proteomes" id="UP000008467">
    <property type="component" value="Chromosome"/>
</dbReference>
<proteinExistence type="inferred from homology"/>
<dbReference type="Pfam" id="PF02776">
    <property type="entry name" value="TPP_enzyme_N"/>
    <property type="match status" value="1"/>
</dbReference>
<dbReference type="GO" id="GO:0003984">
    <property type="term" value="F:acetolactate synthase activity"/>
    <property type="evidence" value="ECO:0007669"/>
    <property type="project" value="UniProtKB-EC"/>
</dbReference>
<dbReference type="STRING" id="642492.Clole_2847"/>
<dbReference type="PROSITE" id="PS00187">
    <property type="entry name" value="TPP_ENZYMES"/>
    <property type="match status" value="1"/>
</dbReference>
<organism evidence="18 19">
    <name type="scientific">Cellulosilyticum lentocellum (strain ATCC 49066 / DSM 5427 / NCIMB 11756 / RHM5)</name>
    <name type="common">Clostridium lentocellum</name>
    <dbReference type="NCBI Taxonomy" id="642492"/>
    <lineage>
        <taxon>Bacteria</taxon>
        <taxon>Bacillati</taxon>
        <taxon>Bacillota</taxon>
        <taxon>Clostridia</taxon>
        <taxon>Lachnospirales</taxon>
        <taxon>Cellulosilyticaceae</taxon>
        <taxon>Cellulosilyticum</taxon>
    </lineage>
</organism>
<dbReference type="InterPro" id="IPR012846">
    <property type="entry name" value="Acetolactate_synth_lsu"/>
</dbReference>
<protein>
    <recommendedName>
        <fullName evidence="4 14">Acetolactate synthase</fullName>
        <ecNumber evidence="4 14">2.2.1.6</ecNumber>
    </recommendedName>
</protein>
<dbReference type="EC" id="2.2.1.6" evidence="4 14"/>
<dbReference type="InterPro" id="IPR029061">
    <property type="entry name" value="THDP-binding"/>
</dbReference>
<evidence type="ECO:0000256" key="11">
    <source>
        <dbReference type="ARBA" id="ARBA00023052"/>
    </source>
</evidence>
<evidence type="ECO:0000259" key="16">
    <source>
        <dbReference type="Pfam" id="PF02775"/>
    </source>
</evidence>
<dbReference type="PANTHER" id="PTHR18968:SF13">
    <property type="entry name" value="ACETOLACTATE SYNTHASE CATALYTIC SUBUNIT, MITOCHONDRIAL"/>
    <property type="match status" value="1"/>
</dbReference>
<dbReference type="InterPro" id="IPR039368">
    <property type="entry name" value="AHAS_TPP"/>
</dbReference>
<dbReference type="InterPro" id="IPR029035">
    <property type="entry name" value="DHS-like_NAD/FAD-binding_dom"/>
</dbReference>
<keyword evidence="11 14" id="KW-0786">Thiamine pyrophosphate</keyword>
<keyword evidence="5 14" id="KW-0028">Amino-acid biosynthesis</keyword>
<gene>
    <name evidence="18" type="ordered locus">Clole_2847</name>
</gene>
<dbReference type="GO" id="GO:0030976">
    <property type="term" value="F:thiamine pyrophosphate binding"/>
    <property type="evidence" value="ECO:0007669"/>
    <property type="project" value="UniProtKB-UniRule"/>
</dbReference>
<evidence type="ECO:0000259" key="17">
    <source>
        <dbReference type="Pfam" id="PF02776"/>
    </source>
</evidence>
<dbReference type="GO" id="GO:0009099">
    <property type="term" value="P:L-valine biosynthetic process"/>
    <property type="evidence" value="ECO:0007669"/>
    <property type="project" value="UniProtKB-UniPathway"/>
</dbReference>
<dbReference type="HOGENOM" id="CLU_013748_1_3_9"/>
<comment type="cofactor">
    <cofactor evidence="14">
        <name>thiamine diphosphate</name>
        <dbReference type="ChEBI" id="CHEBI:58937"/>
    </cofactor>
    <text evidence="14">Binds 1 thiamine pyrophosphate per subunit.</text>
</comment>
<comment type="similarity">
    <text evidence="3 14">Belongs to the TPP enzyme family.</text>
</comment>
<dbReference type="KEGG" id="cle:Clole_2847"/>
<keyword evidence="12 14" id="KW-0100">Branched-chain amino acid biosynthesis</keyword>
<dbReference type="SUPFAM" id="SSF52467">
    <property type="entry name" value="DHS-like NAD/FAD-binding domain"/>
    <property type="match status" value="1"/>
</dbReference>
<comment type="pathway">
    <text evidence="1 14">Amino-acid biosynthesis; L-isoleucine biosynthesis; L-isoleucine from 2-oxobutanoate: step 1/4.</text>
</comment>
<keyword evidence="7 14" id="KW-0808">Transferase</keyword>
<dbReference type="UniPathway" id="UPA00047">
    <property type="reaction ID" value="UER00055"/>
</dbReference>
<dbReference type="SUPFAM" id="SSF52518">
    <property type="entry name" value="Thiamin diphosphate-binding fold (THDP-binding)"/>
    <property type="match status" value="2"/>
</dbReference>
<comment type="pathway">
    <text evidence="2 14">Amino-acid biosynthesis; L-valine biosynthesis; L-valine from pyruvate: step 1/4.</text>
</comment>
<dbReference type="FunFam" id="3.40.50.970:FF:000016">
    <property type="entry name" value="Acetolactate synthase"/>
    <property type="match status" value="1"/>
</dbReference>
<evidence type="ECO:0000256" key="12">
    <source>
        <dbReference type="ARBA" id="ARBA00023304"/>
    </source>
</evidence>
<dbReference type="GO" id="GO:0050660">
    <property type="term" value="F:flavin adenine dinucleotide binding"/>
    <property type="evidence" value="ECO:0007669"/>
    <property type="project" value="InterPro"/>
</dbReference>
<dbReference type="Gene3D" id="3.40.50.1220">
    <property type="entry name" value="TPP-binding domain"/>
    <property type="match status" value="1"/>
</dbReference>
<dbReference type="PANTHER" id="PTHR18968">
    <property type="entry name" value="THIAMINE PYROPHOSPHATE ENZYMES"/>
    <property type="match status" value="1"/>
</dbReference>
<accession>F2JL05</accession>